<dbReference type="GO" id="GO:0009236">
    <property type="term" value="P:cobalamin biosynthetic process"/>
    <property type="evidence" value="ECO:0007669"/>
    <property type="project" value="UniProtKB-UniPathway"/>
</dbReference>
<evidence type="ECO:0000256" key="19">
    <source>
        <dbReference type="PIRSR" id="PIRSR006135-2"/>
    </source>
</evidence>
<dbReference type="PANTHER" id="PTHR34848">
    <property type="match status" value="1"/>
</dbReference>
<evidence type="ECO:0000256" key="15">
    <source>
        <dbReference type="ARBA" id="ARBA00023134"/>
    </source>
</evidence>
<evidence type="ECO:0000256" key="2">
    <source>
        <dbReference type="ARBA" id="ARBA00000711"/>
    </source>
</evidence>
<evidence type="ECO:0000256" key="8">
    <source>
        <dbReference type="ARBA" id="ARBA00012016"/>
    </source>
</evidence>
<dbReference type="GO" id="GO:0005524">
    <property type="term" value="F:ATP binding"/>
    <property type="evidence" value="ECO:0007669"/>
    <property type="project" value="UniProtKB-KW"/>
</dbReference>
<dbReference type="InterPro" id="IPR027417">
    <property type="entry name" value="P-loop_NTPase"/>
</dbReference>
<evidence type="ECO:0000256" key="13">
    <source>
        <dbReference type="ARBA" id="ARBA00022777"/>
    </source>
</evidence>
<dbReference type="SUPFAM" id="SSF52540">
    <property type="entry name" value="P-loop containing nucleoside triphosphate hydrolases"/>
    <property type="match status" value="1"/>
</dbReference>
<dbReference type="CDD" id="cd00544">
    <property type="entry name" value="CobU"/>
    <property type="match status" value="1"/>
</dbReference>
<keyword evidence="14" id="KW-0067">ATP-binding</keyword>
<evidence type="ECO:0000256" key="11">
    <source>
        <dbReference type="ARBA" id="ARBA00022679"/>
    </source>
</evidence>
<comment type="pathway">
    <text evidence="5">Cofactor biosynthesis; adenosylcobalamin biosynthesis; adenosylcobalamin from cob(II)yrinate a,c-diamide: step 6/7.</text>
</comment>
<evidence type="ECO:0000259" key="20">
    <source>
        <dbReference type="SMART" id="SM00382"/>
    </source>
</evidence>
<comment type="caution">
    <text evidence="21">The sequence shown here is derived from an EMBL/GenBank/DDBJ whole genome shotgun (WGS) entry which is preliminary data.</text>
</comment>
<dbReference type="Gene3D" id="3.40.50.300">
    <property type="entry name" value="P-loop containing nucleotide triphosphate hydrolases"/>
    <property type="match status" value="1"/>
</dbReference>
<comment type="catalytic activity">
    <reaction evidence="3">
        <text>adenosylcob(III)inamide + GTP = adenosylcob(III)inamide phosphate + GDP + H(+)</text>
        <dbReference type="Rhea" id="RHEA:15765"/>
        <dbReference type="ChEBI" id="CHEBI:2480"/>
        <dbReference type="ChEBI" id="CHEBI:15378"/>
        <dbReference type="ChEBI" id="CHEBI:37565"/>
        <dbReference type="ChEBI" id="CHEBI:58189"/>
        <dbReference type="ChEBI" id="CHEBI:58502"/>
        <dbReference type="EC" id="2.7.1.156"/>
    </reaction>
</comment>
<evidence type="ECO:0000256" key="18">
    <source>
        <dbReference type="PIRSR" id="PIRSR006135-1"/>
    </source>
</evidence>
<proteinExistence type="inferred from homology"/>
<organism evidence="21 22">
    <name type="scientific">Pseudofrankia asymbiotica</name>
    <dbReference type="NCBI Taxonomy" id="1834516"/>
    <lineage>
        <taxon>Bacteria</taxon>
        <taxon>Bacillati</taxon>
        <taxon>Actinomycetota</taxon>
        <taxon>Actinomycetes</taxon>
        <taxon>Frankiales</taxon>
        <taxon>Frankiaceae</taxon>
        <taxon>Pseudofrankia</taxon>
    </lineage>
</organism>
<dbReference type="UniPathway" id="UPA00148">
    <property type="reaction ID" value="UER00236"/>
</dbReference>
<dbReference type="NCBIfam" id="NF004469">
    <property type="entry name" value="PRK05800.1"/>
    <property type="match status" value="1"/>
</dbReference>
<feature type="binding site" evidence="19">
    <location>
        <begin position="69"/>
        <end position="72"/>
    </location>
    <ligand>
        <name>GTP</name>
        <dbReference type="ChEBI" id="CHEBI:37565"/>
    </ligand>
</feature>
<dbReference type="Pfam" id="PF02283">
    <property type="entry name" value="CobU"/>
    <property type="match status" value="1"/>
</dbReference>
<evidence type="ECO:0000256" key="6">
    <source>
        <dbReference type="ARBA" id="ARBA00005159"/>
    </source>
</evidence>
<keyword evidence="11 21" id="KW-0808">Transferase</keyword>
<dbReference type="EC" id="2.7.7.62" evidence="9"/>
<dbReference type="PIRSF" id="PIRSF006135">
    <property type="entry name" value="CobU"/>
    <property type="match status" value="1"/>
</dbReference>
<evidence type="ECO:0000313" key="21">
    <source>
        <dbReference type="EMBL" id="ONH33255.1"/>
    </source>
</evidence>
<comment type="similarity">
    <text evidence="7">Belongs to the CobU/CobP family.</text>
</comment>
<feature type="binding site" evidence="19">
    <location>
        <position position="80"/>
    </location>
    <ligand>
        <name>GTP</name>
        <dbReference type="ChEBI" id="CHEBI:37565"/>
    </ligand>
</feature>
<feature type="active site" description="GMP-histidine intermediate" evidence="18">
    <location>
        <position position="68"/>
    </location>
</feature>
<comment type="pathway">
    <text evidence="6">Cofactor biosynthesis; adenosylcobalamin biosynthesis; adenosylcobalamin from cob(II)yrinate a,c-diamide: step 5/7.</text>
</comment>
<dbReference type="STRING" id="1834516.BL253_02240"/>
<dbReference type="GO" id="GO:0005525">
    <property type="term" value="F:GTP binding"/>
    <property type="evidence" value="ECO:0007669"/>
    <property type="project" value="UniProtKB-KW"/>
</dbReference>
<evidence type="ECO:0000313" key="22">
    <source>
        <dbReference type="Proteomes" id="UP000188929"/>
    </source>
</evidence>
<reference evidence="22" key="1">
    <citation type="submission" date="2016-10" db="EMBL/GenBank/DDBJ databases">
        <title>Frankia sp. NRRL B-16386 Genome sequencing.</title>
        <authorList>
            <person name="Ghodhbane-Gtari F."/>
            <person name="Swanson E."/>
            <person name="Gueddou A."/>
            <person name="Hezbri K."/>
            <person name="Ktari K."/>
            <person name="Nouioui I."/>
            <person name="Morris K."/>
            <person name="Simpson S."/>
            <person name="Abebe-Akele F."/>
            <person name="Thomas K."/>
            <person name="Gtari M."/>
            <person name="Tisa L.S."/>
        </authorList>
    </citation>
    <scope>NUCLEOTIDE SEQUENCE [LARGE SCALE GENOMIC DNA]</scope>
    <source>
        <strain evidence="22">NRRL B-16386</strain>
    </source>
</reference>
<evidence type="ECO:0000256" key="9">
    <source>
        <dbReference type="ARBA" id="ARBA00012523"/>
    </source>
</evidence>
<evidence type="ECO:0000256" key="7">
    <source>
        <dbReference type="ARBA" id="ARBA00007490"/>
    </source>
</evidence>
<feature type="binding site" evidence="19">
    <location>
        <begin position="25"/>
        <end position="32"/>
    </location>
    <ligand>
        <name>GTP</name>
        <dbReference type="ChEBI" id="CHEBI:37565"/>
    </ligand>
</feature>
<gene>
    <name evidence="21" type="ORF">BL253_02240</name>
</gene>
<comment type="catalytic activity">
    <reaction evidence="2">
        <text>adenosylcob(III)inamide phosphate + GTP + H(+) = adenosylcob(III)inamide-GDP + diphosphate</text>
        <dbReference type="Rhea" id="RHEA:22712"/>
        <dbReference type="ChEBI" id="CHEBI:15378"/>
        <dbReference type="ChEBI" id="CHEBI:33019"/>
        <dbReference type="ChEBI" id="CHEBI:37565"/>
        <dbReference type="ChEBI" id="CHEBI:58502"/>
        <dbReference type="ChEBI" id="CHEBI:60487"/>
        <dbReference type="EC" id="2.7.7.62"/>
    </reaction>
</comment>
<evidence type="ECO:0000256" key="17">
    <source>
        <dbReference type="ARBA" id="ARBA00030571"/>
    </source>
</evidence>
<dbReference type="SMART" id="SM00382">
    <property type="entry name" value="AAA"/>
    <property type="match status" value="1"/>
</dbReference>
<keyword evidence="13 21" id="KW-0418">Kinase</keyword>
<evidence type="ECO:0000256" key="12">
    <source>
        <dbReference type="ARBA" id="ARBA00022741"/>
    </source>
</evidence>
<dbReference type="GO" id="GO:0043752">
    <property type="term" value="F:adenosylcobinamide kinase activity"/>
    <property type="evidence" value="ECO:0007669"/>
    <property type="project" value="UniProtKB-EC"/>
</dbReference>
<protein>
    <recommendedName>
        <fullName evidence="16">Adenosylcobinamide kinase</fullName>
        <ecNumber evidence="8">2.7.1.156</ecNumber>
        <ecNumber evidence="9">2.7.7.62</ecNumber>
    </recommendedName>
    <alternativeName>
        <fullName evidence="17">Adenosylcobinamide-phosphate guanylyltransferase</fullName>
    </alternativeName>
</protein>
<feature type="binding site" evidence="19">
    <location>
        <begin position="49"/>
        <end position="51"/>
    </location>
    <ligand>
        <name>GTP</name>
        <dbReference type="ChEBI" id="CHEBI:37565"/>
    </ligand>
</feature>
<feature type="domain" description="AAA+ ATPase" evidence="20">
    <location>
        <begin position="17"/>
        <end position="192"/>
    </location>
</feature>
<evidence type="ECO:0000256" key="3">
    <source>
        <dbReference type="ARBA" id="ARBA00001522"/>
    </source>
</evidence>
<evidence type="ECO:0000256" key="16">
    <source>
        <dbReference type="ARBA" id="ARBA00029570"/>
    </source>
</evidence>
<keyword evidence="22" id="KW-1185">Reference proteome</keyword>
<dbReference type="Proteomes" id="UP000188929">
    <property type="component" value="Unassembled WGS sequence"/>
</dbReference>
<evidence type="ECO:0000256" key="4">
    <source>
        <dbReference type="ARBA" id="ARBA00003889"/>
    </source>
</evidence>
<dbReference type="GO" id="GO:0008820">
    <property type="term" value="F:cobinamide phosphate guanylyltransferase activity"/>
    <property type="evidence" value="ECO:0007669"/>
    <property type="project" value="UniProtKB-EC"/>
</dbReference>
<keyword evidence="10" id="KW-0169">Cobalamin biosynthesis</keyword>
<evidence type="ECO:0000256" key="5">
    <source>
        <dbReference type="ARBA" id="ARBA00004692"/>
    </source>
</evidence>
<evidence type="ECO:0000256" key="10">
    <source>
        <dbReference type="ARBA" id="ARBA00022573"/>
    </source>
</evidence>
<comment type="function">
    <text evidence="4">Catalyzes ATP-dependent phosphorylation of adenosylcobinamide and addition of GMP to adenosylcobinamide phosphate.</text>
</comment>
<sequence length="212" mass="22072">MVRDQLAGVTVLVPPAAGRRVLVTGGARSGKSELAERMLAGSERVVYLATGGVPSSEDTEWSARVAQHRRRRPASWSTVETADAAAVLVSAGEVPAVLFDCVGTWLTAAMDAAGIWVLDEGADAHGDATATSARARRTADAALARAVDALLEAWTATEGRVVAVTNEVGSGVVPSTAAGRRFRDELGRLNARLAAVADEVWLCTAGIGQRIR</sequence>
<dbReference type="InterPro" id="IPR003593">
    <property type="entry name" value="AAA+_ATPase"/>
</dbReference>
<keyword evidence="12 19" id="KW-0547">Nucleotide-binding</keyword>
<dbReference type="AlphaFoldDB" id="A0A1V2IJP8"/>
<dbReference type="PANTHER" id="PTHR34848:SF1">
    <property type="entry name" value="BIFUNCTIONAL ADENOSYLCOBALAMIN BIOSYNTHESIS PROTEIN COBU"/>
    <property type="match status" value="1"/>
</dbReference>
<feature type="binding site" evidence="19">
    <location>
        <position position="100"/>
    </location>
    <ligand>
        <name>GTP</name>
        <dbReference type="ChEBI" id="CHEBI:37565"/>
    </ligand>
</feature>
<name>A0A1V2IJP8_9ACTN</name>
<evidence type="ECO:0000256" key="14">
    <source>
        <dbReference type="ARBA" id="ARBA00022840"/>
    </source>
</evidence>
<dbReference type="EMBL" id="MOMC01000006">
    <property type="protein sequence ID" value="ONH33255.1"/>
    <property type="molecule type" value="Genomic_DNA"/>
</dbReference>
<comment type="catalytic activity">
    <reaction evidence="1">
        <text>adenosylcob(III)inamide + ATP = adenosylcob(III)inamide phosphate + ADP + H(+)</text>
        <dbReference type="Rhea" id="RHEA:15769"/>
        <dbReference type="ChEBI" id="CHEBI:2480"/>
        <dbReference type="ChEBI" id="CHEBI:15378"/>
        <dbReference type="ChEBI" id="CHEBI:30616"/>
        <dbReference type="ChEBI" id="CHEBI:58502"/>
        <dbReference type="ChEBI" id="CHEBI:456216"/>
        <dbReference type="EC" id="2.7.1.156"/>
    </reaction>
</comment>
<evidence type="ECO:0000256" key="1">
    <source>
        <dbReference type="ARBA" id="ARBA00000312"/>
    </source>
</evidence>
<accession>A0A1V2IJP8</accession>
<dbReference type="EC" id="2.7.1.156" evidence="8"/>
<dbReference type="InterPro" id="IPR003203">
    <property type="entry name" value="CobU/CobP"/>
</dbReference>
<keyword evidence="15 19" id="KW-0342">GTP-binding</keyword>